<dbReference type="EMBL" id="JABBWM010000019">
    <property type="protein sequence ID" value="KAG2110931.1"/>
    <property type="molecule type" value="Genomic_DNA"/>
</dbReference>
<feature type="transmembrane region" description="Helical" evidence="1">
    <location>
        <begin position="135"/>
        <end position="161"/>
    </location>
</feature>
<feature type="transmembrane region" description="Helical" evidence="1">
    <location>
        <begin position="190"/>
        <end position="209"/>
    </location>
</feature>
<keyword evidence="1" id="KW-0812">Transmembrane</keyword>
<feature type="transmembrane region" description="Helical" evidence="1">
    <location>
        <begin position="51"/>
        <end position="71"/>
    </location>
</feature>
<keyword evidence="4" id="KW-1185">Reference proteome</keyword>
<keyword evidence="1" id="KW-0472">Membrane</keyword>
<dbReference type="RefSeq" id="XP_041294405.1">
    <property type="nucleotide sequence ID" value="XM_041441331.1"/>
</dbReference>
<accession>A0A9P7FAS7</accession>
<protein>
    <recommendedName>
        <fullName evidence="2">DUF6533 domain-containing protein</fullName>
    </recommendedName>
</protein>
<keyword evidence="1" id="KW-1133">Transmembrane helix</keyword>
<name>A0A9P7FAS7_9AGAM</name>
<dbReference type="OrthoDB" id="2641865at2759"/>
<dbReference type="Pfam" id="PF20151">
    <property type="entry name" value="DUF6533"/>
    <property type="match status" value="1"/>
</dbReference>
<dbReference type="Proteomes" id="UP000823399">
    <property type="component" value="Unassembled WGS sequence"/>
</dbReference>
<feature type="transmembrane region" description="Helical" evidence="1">
    <location>
        <begin position="20"/>
        <end position="39"/>
    </location>
</feature>
<evidence type="ECO:0000256" key="1">
    <source>
        <dbReference type="SAM" id="Phobius"/>
    </source>
</evidence>
<dbReference type="GeneID" id="64703590"/>
<feature type="transmembrane region" description="Helical" evidence="1">
    <location>
        <begin position="106"/>
        <end position="123"/>
    </location>
</feature>
<evidence type="ECO:0000259" key="2">
    <source>
        <dbReference type="Pfam" id="PF20151"/>
    </source>
</evidence>
<sequence>MAIVSDDPVWWPIIKFCRLYSYNLAACSIVVIYDWALTSGQEFELIWRRRWTFMTVLYICVRYIGILYFVYVCEVIYITLQCANKSPLATSVNILLLLPNTWITDVAWNPVIVNAMLGVIMIARINAMYEGSKKMFVFLVVTLLASTIASGVMMVIANLGVSSQEAVLSGYHTCITTIDAEMVHLIYESVISTIVWEILVLFLAVWIVIKHFRELRQSSTGLNIVHCFTILMESHALYFLVFVIMTCFTLGSISPNITNTMERVIYFGIWATSQMLQMFVLGPRLILSVRKSHAKYVARADGGTGMSSIAFHASGDVLIGEDASTGRDVKHIK</sequence>
<dbReference type="AlphaFoldDB" id="A0A9P7FAS7"/>
<proteinExistence type="predicted"/>
<organism evidence="3 4">
    <name type="scientific">Suillus discolor</name>
    <dbReference type="NCBI Taxonomy" id="1912936"/>
    <lineage>
        <taxon>Eukaryota</taxon>
        <taxon>Fungi</taxon>
        <taxon>Dikarya</taxon>
        <taxon>Basidiomycota</taxon>
        <taxon>Agaricomycotina</taxon>
        <taxon>Agaricomycetes</taxon>
        <taxon>Agaricomycetidae</taxon>
        <taxon>Boletales</taxon>
        <taxon>Suillineae</taxon>
        <taxon>Suillaceae</taxon>
        <taxon>Suillus</taxon>
    </lineage>
</organism>
<dbReference type="InterPro" id="IPR045340">
    <property type="entry name" value="DUF6533"/>
</dbReference>
<evidence type="ECO:0000313" key="3">
    <source>
        <dbReference type="EMBL" id="KAG2110931.1"/>
    </source>
</evidence>
<feature type="transmembrane region" description="Helical" evidence="1">
    <location>
        <begin position="265"/>
        <end position="287"/>
    </location>
</feature>
<gene>
    <name evidence="3" type="ORF">F5147DRAFT_772202</name>
</gene>
<comment type="caution">
    <text evidence="3">The sequence shown here is derived from an EMBL/GenBank/DDBJ whole genome shotgun (WGS) entry which is preliminary data.</text>
</comment>
<evidence type="ECO:0000313" key="4">
    <source>
        <dbReference type="Proteomes" id="UP000823399"/>
    </source>
</evidence>
<reference evidence="3" key="1">
    <citation type="journal article" date="2020" name="New Phytol.">
        <title>Comparative genomics reveals dynamic genome evolution in host specialist ectomycorrhizal fungi.</title>
        <authorList>
            <person name="Lofgren L.A."/>
            <person name="Nguyen N.H."/>
            <person name="Vilgalys R."/>
            <person name="Ruytinx J."/>
            <person name="Liao H.L."/>
            <person name="Branco S."/>
            <person name="Kuo A."/>
            <person name="LaButti K."/>
            <person name="Lipzen A."/>
            <person name="Andreopoulos W."/>
            <person name="Pangilinan J."/>
            <person name="Riley R."/>
            <person name="Hundley H."/>
            <person name="Na H."/>
            <person name="Barry K."/>
            <person name="Grigoriev I.V."/>
            <person name="Stajich J.E."/>
            <person name="Kennedy P.G."/>
        </authorList>
    </citation>
    <scope>NUCLEOTIDE SEQUENCE</scope>
    <source>
        <strain evidence="3">FC423</strain>
    </source>
</reference>
<feature type="domain" description="DUF6533" evidence="2">
    <location>
        <begin position="22"/>
        <end position="67"/>
    </location>
</feature>